<dbReference type="PROSITE" id="PS50110">
    <property type="entry name" value="RESPONSE_REGULATORY"/>
    <property type="match status" value="2"/>
</dbReference>
<dbReference type="PANTHER" id="PTHR43547:SF2">
    <property type="entry name" value="HYBRID SIGNAL TRANSDUCTION HISTIDINE KINASE C"/>
    <property type="match status" value="1"/>
</dbReference>
<sequence>MKSHVLTLFASICLSMLLVQALFFFLQKNAAIEKSRMIEALLEEETLSHRMREISSRLYDLHTLNFIDCIEITRRQPIKTKFLDLRYKGHCNTKPFLLLDGLQQNIVKVANDSSSWEVKFISRNGRSFYVALWILRLSLVLAVTSFYLFHRNRIIAQQTITRLKDDQEYKRQLAIAQTTQMLAHDVRKPFTLVSALVEMVTQAKNSEQITKILEQSIPDISSSLSNVNGMIQDVMEVGKTDTSLLTESESIQEITNEVLLGIFRFNRQANIKVSSKFNHTKKVEINRQKVSRVFSNIIGNAIEHMNGQGQLWFHSEEKQEMLEVCIGNSNTYIPPEDIDQLFDAFFTKDKKGGTGLGLAIAKKVIEAHGGKIWCKSSQAKGTEFFFTLPLSEQIDQSDTKLLSSSHAYFEKGSIQIDLEESDSHPLEEAKTSEQEKALDRALTEKLDSPLHIAIIDDEALYRSHLQFHLESNSALHSKLRIKEYSSAEDCLVDQVSETFDVVIVDVDLGKGKMDGFEAVSVIRQMASNAKICVHSNRGVLEYQPQALKAGADLFLPKPMTRLHLLKILASSAALSEEQNQADRFSGKIVLVEDSVVIVQSWKLNFSEGEDLEVFMTFDDFLVKSGKQGFFDDVQAVVTDYYLNDSFTGTDVANRLDSLGVQVSLYLSTNKDSVEDSEKILFKALLPKNPKQAVTKLRHHELGVQEQQETQTMGLAKFKETLRQKSLLIVEDEVIQREMYYEEGCSLMNCDSVESFEDAISLLKSRKYDYLLSDVHLTKSYDDPSDGLKVMDFAKEINPDMSVVAMSTDDSVPRIESMDHFVSKPLLDSDQIAAALLKADEVRA</sequence>
<dbReference type="GO" id="GO:0000155">
    <property type="term" value="F:phosphorelay sensor kinase activity"/>
    <property type="evidence" value="ECO:0007669"/>
    <property type="project" value="TreeGrafter"/>
</dbReference>
<dbReference type="SUPFAM" id="SSF55874">
    <property type="entry name" value="ATPase domain of HSP90 chaperone/DNA topoisomerase II/histidine kinase"/>
    <property type="match status" value="1"/>
</dbReference>
<name>A0A1Y6BYP5_9BACT</name>
<organism evidence="8 9">
    <name type="scientific">Pseudobacteriovorax antillogorgiicola</name>
    <dbReference type="NCBI Taxonomy" id="1513793"/>
    <lineage>
        <taxon>Bacteria</taxon>
        <taxon>Pseudomonadati</taxon>
        <taxon>Bdellovibrionota</taxon>
        <taxon>Oligoflexia</taxon>
        <taxon>Oligoflexales</taxon>
        <taxon>Pseudobacteriovoracaceae</taxon>
        <taxon>Pseudobacteriovorax</taxon>
    </lineage>
</organism>
<dbReference type="Pfam" id="PF02518">
    <property type="entry name" value="HATPase_c"/>
    <property type="match status" value="1"/>
</dbReference>
<dbReference type="InterPro" id="IPR003594">
    <property type="entry name" value="HATPase_dom"/>
</dbReference>
<comment type="catalytic activity">
    <reaction evidence="1">
        <text>ATP + protein L-histidine = ADP + protein N-phospho-L-histidine.</text>
        <dbReference type="EC" id="2.7.13.3"/>
    </reaction>
</comment>
<keyword evidence="9" id="KW-1185">Reference proteome</keyword>
<gene>
    <name evidence="8" type="ORF">SAMN06296036_110176</name>
</gene>
<dbReference type="AlphaFoldDB" id="A0A1Y6BYP5"/>
<feature type="modified residue" description="4-aspartylphosphate" evidence="4">
    <location>
        <position position="505"/>
    </location>
</feature>
<dbReference type="EC" id="2.7.13.3" evidence="2"/>
<dbReference type="InterPro" id="IPR005467">
    <property type="entry name" value="His_kinase_dom"/>
</dbReference>
<dbReference type="PRINTS" id="PR00344">
    <property type="entry name" value="BCTRLSENSOR"/>
</dbReference>
<evidence type="ECO:0000313" key="8">
    <source>
        <dbReference type="EMBL" id="SMF34906.1"/>
    </source>
</evidence>
<dbReference type="Proteomes" id="UP000192907">
    <property type="component" value="Unassembled WGS sequence"/>
</dbReference>
<evidence type="ECO:0000256" key="2">
    <source>
        <dbReference type="ARBA" id="ARBA00012438"/>
    </source>
</evidence>
<feature type="domain" description="Response regulatory" evidence="7">
    <location>
        <begin position="451"/>
        <end position="572"/>
    </location>
</feature>
<dbReference type="SUPFAM" id="SSF52172">
    <property type="entry name" value="CheY-like"/>
    <property type="match status" value="2"/>
</dbReference>
<feature type="domain" description="Histidine kinase" evidence="6">
    <location>
        <begin position="181"/>
        <end position="392"/>
    </location>
</feature>
<keyword evidence="8" id="KW-0418">Kinase</keyword>
<keyword evidence="5" id="KW-0812">Transmembrane</keyword>
<dbReference type="InterPro" id="IPR004358">
    <property type="entry name" value="Sig_transdc_His_kin-like_C"/>
</dbReference>
<dbReference type="Gene3D" id="3.30.565.10">
    <property type="entry name" value="Histidine kinase-like ATPase, C-terminal domain"/>
    <property type="match status" value="1"/>
</dbReference>
<evidence type="ECO:0000259" key="6">
    <source>
        <dbReference type="PROSITE" id="PS50109"/>
    </source>
</evidence>
<evidence type="ECO:0000313" key="9">
    <source>
        <dbReference type="Proteomes" id="UP000192907"/>
    </source>
</evidence>
<proteinExistence type="predicted"/>
<accession>A0A1Y6BYP5</accession>
<evidence type="ECO:0000256" key="1">
    <source>
        <dbReference type="ARBA" id="ARBA00000085"/>
    </source>
</evidence>
<dbReference type="SMART" id="SM00387">
    <property type="entry name" value="HATPase_c"/>
    <property type="match status" value="1"/>
</dbReference>
<dbReference type="InterPro" id="IPR036890">
    <property type="entry name" value="HATPase_C_sf"/>
</dbReference>
<keyword evidence="5" id="KW-1133">Transmembrane helix</keyword>
<dbReference type="InterPro" id="IPR011006">
    <property type="entry name" value="CheY-like_superfamily"/>
</dbReference>
<keyword evidence="8" id="KW-0808">Transferase</keyword>
<keyword evidence="5" id="KW-0472">Membrane</keyword>
<dbReference type="CDD" id="cd00156">
    <property type="entry name" value="REC"/>
    <property type="match status" value="2"/>
</dbReference>
<feature type="domain" description="Response regulatory" evidence="7">
    <location>
        <begin position="725"/>
        <end position="838"/>
    </location>
</feature>
<evidence type="ECO:0000259" key="7">
    <source>
        <dbReference type="PROSITE" id="PS50110"/>
    </source>
</evidence>
<evidence type="ECO:0000256" key="5">
    <source>
        <dbReference type="SAM" id="Phobius"/>
    </source>
</evidence>
<dbReference type="EMBL" id="FWZT01000010">
    <property type="protein sequence ID" value="SMF34906.1"/>
    <property type="molecule type" value="Genomic_DNA"/>
</dbReference>
<dbReference type="SMART" id="SM00448">
    <property type="entry name" value="REC"/>
    <property type="match status" value="2"/>
</dbReference>
<reference evidence="9" key="1">
    <citation type="submission" date="2017-04" db="EMBL/GenBank/DDBJ databases">
        <authorList>
            <person name="Varghese N."/>
            <person name="Submissions S."/>
        </authorList>
    </citation>
    <scope>NUCLEOTIDE SEQUENCE [LARGE SCALE GENOMIC DNA]</scope>
    <source>
        <strain evidence="9">RKEM611</strain>
    </source>
</reference>
<dbReference type="Gene3D" id="3.40.50.2300">
    <property type="match status" value="2"/>
</dbReference>
<evidence type="ECO:0000256" key="4">
    <source>
        <dbReference type="PROSITE-ProRule" id="PRU00169"/>
    </source>
</evidence>
<dbReference type="OrthoDB" id="9760752at2"/>
<dbReference type="Pfam" id="PF00072">
    <property type="entry name" value="Response_reg"/>
    <property type="match status" value="1"/>
</dbReference>
<dbReference type="CDD" id="cd00075">
    <property type="entry name" value="HATPase"/>
    <property type="match status" value="1"/>
</dbReference>
<protein>
    <recommendedName>
        <fullName evidence="2">histidine kinase</fullName>
        <ecNumber evidence="2">2.7.13.3</ecNumber>
    </recommendedName>
</protein>
<feature type="transmembrane region" description="Helical" evidence="5">
    <location>
        <begin position="6"/>
        <end position="26"/>
    </location>
</feature>
<keyword evidence="3 4" id="KW-0597">Phosphoprotein</keyword>
<dbReference type="PROSITE" id="PS50109">
    <property type="entry name" value="HIS_KIN"/>
    <property type="match status" value="1"/>
</dbReference>
<feature type="modified residue" description="4-aspartylphosphate" evidence="4">
    <location>
        <position position="773"/>
    </location>
</feature>
<dbReference type="InterPro" id="IPR001789">
    <property type="entry name" value="Sig_transdc_resp-reg_receiver"/>
</dbReference>
<feature type="transmembrane region" description="Helical" evidence="5">
    <location>
        <begin position="128"/>
        <end position="149"/>
    </location>
</feature>
<dbReference type="STRING" id="1513793.SAMN06296036_110176"/>
<evidence type="ECO:0000256" key="3">
    <source>
        <dbReference type="ARBA" id="ARBA00022553"/>
    </source>
</evidence>
<dbReference type="PANTHER" id="PTHR43547">
    <property type="entry name" value="TWO-COMPONENT HISTIDINE KINASE"/>
    <property type="match status" value="1"/>
</dbReference>